<dbReference type="SMART" id="SM00530">
    <property type="entry name" value="HTH_XRE"/>
    <property type="match status" value="1"/>
</dbReference>
<feature type="domain" description="HTH cro/C1-type" evidence="2">
    <location>
        <begin position="17"/>
        <end position="73"/>
    </location>
</feature>
<dbReference type="EMBL" id="BATC01000032">
    <property type="protein sequence ID" value="GAD59593.1"/>
    <property type="molecule type" value="Genomic_DNA"/>
</dbReference>
<evidence type="ECO:0000313" key="4">
    <source>
        <dbReference type="Proteomes" id="UP000016569"/>
    </source>
</evidence>
<dbReference type="Gene3D" id="1.10.260.40">
    <property type="entry name" value="lambda repressor-like DNA-binding domains"/>
    <property type="match status" value="1"/>
</dbReference>
<evidence type="ECO:0000313" key="3">
    <source>
        <dbReference type="EMBL" id="GAD59593.1"/>
    </source>
</evidence>
<sequence length="197" mass="21302">MTRFRDDPEADALGQALAALRKARGLSQAEAGARMGVTSQAWGLYEAGRRPGMFRPDVQRRLTAALDLTPEDLALEMARQPVSPTRAAERLEEGGRAFSANGTAGSVRRTLQLRDDDLAPWAGSGVVLVYDLAVWPRRDQGCVVETDDGPVIGLYHRGDRDTVVLRGPSGDKRVLERSRIGSVGAVVARLEGVGWPQ</sequence>
<keyword evidence="4" id="KW-1185">Reference proteome</keyword>
<feature type="region of interest" description="Disordered" evidence="1">
    <location>
        <begin position="80"/>
        <end position="101"/>
    </location>
</feature>
<evidence type="ECO:0000259" key="2">
    <source>
        <dbReference type="PROSITE" id="PS50943"/>
    </source>
</evidence>
<name>A0A8E0NC26_9CAUL</name>
<dbReference type="InterPro" id="IPR010982">
    <property type="entry name" value="Lambda_DNA-bd_dom_sf"/>
</dbReference>
<dbReference type="RefSeq" id="WP_021697687.1">
    <property type="nucleotide sequence ID" value="NZ_BATC01000032.1"/>
</dbReference>
<proteinExistence type="predicted"/>
<accession>A0A8E0NC26</accession>
<dbReference type="PROSITE" id="PS50943">
    <property type="entry name" value="HTH_CROC1"/>
    <property type="match status" value="1"/>
</dbReference>
<dbReference type="GO" id="GO:0003677">
    <property type="term" value="F:DNA binding"/>
    <property type="evidence" value="ECO:0007669"/>
    <property type="project" value="InterPro"/>
</dbReference>
<gene>
    <name evidence="3" type="ORF">MBEBAB_1843</name>
</gene>
<dbReference type="SUPFAM" id="SSF47413">
    <property type="entry name" value="lambda repressor-like DNA-binding domains"/>
    <property type="match status" value="1"/>
</dbReference>
<dbReference type="Pfam" id="PF13560">
    <property type="entry name" value="HTH_31"/>
    <property type="match status" value="1"/>
</dbReference>
<dbReference type="InterPro" id="IPR001387">
    <property type="entry name" value="Cro/C1-type_HTH"/>
</dbReference>
<dbReference type="Proteomes" id="UP000016569">
    <property type="component" value="Unassembled WGS sequence"/>
</dbReference>
<organism evidence="3 4">
    <name type="scientific">Brevundimonas abyssalis TAR-001</name>
    <dbReference type="NCBI Taxonomy" id="1391729"/>
    <lineage>
        <taxon>Bacteria</taxon>
        <taxon>Pseudomonadati</taxon>
        <taxon>Pseudomonadota</taxon>
        <taxon>Alphaproteobacteria</taxon>
        <taxon>Caulobacterales</taxon>
        <taxon>Caulobacteraceae</taxon>
        <taxon>Brevundimonas</taxon>
    </lineage>
</organism>
<evidence type="ECO:0000256" key="1">
    <source>
        <dbReference type="SAM" id="MobiDB-lite"/>
    </source>
</evidence>
<comment type="caution">
    <text evidence="3">The sequence shown here is derived from an EMBL/GenBank/DDBJ whole genome shotgun (WGS) entry which is preliminary data.</text>
</comment>
<dbReference type="AlphaFoldDB" id="A0A8E0NC26"/>
<reference evidence="4" key="1">
    <citation type="journal article" date="2013" name="Genome Announc.">
        <title>Draft Genome Sequence of the Dimorphic Prosthecate Bacterium Brevundimonas abyssalis TAR-001T.</title>
        <authorList>
            <person name="Tsubouchi T."/>
            <person name="Nishi S."/>
            <person name="Usui K."/>
            <person name="Shimane Y."/>
            <person name="Takaki Y."/>
            <person name="Maruyama T."/>
            <person name="Hatada Y."/>
        </authorList>
    </citation>
    <scope>NUCLEOTIDE SEQUENCE [LARGE SCALE GENOMIC DNA]</scope>
    <source>
        <strain evidence="4">TAR-001</strain>
    </source>
</reference>
<dbReference type="OrthoDB" id="7203234at2"/>
<dbReference type="CDD" id="cd00093">
    <property type="entry name" value="HTH_XRE"/>
    <property type="match status" value="1"/>
</dbReference>
<protein>
    <recommendedName>
        <fullName evidence="2">HTH cro/C1-type domain-containing protein</fullName>
    </recommendedName>
</protein>